<reference evidence="1" key="1">
    <citation type="submission" date="2018-05" db="EMBL/GenBank/DDBJ databases">
        <authorList>
            <person name="Lanie J.A."/>
            <person name="Ng W.-L."/>
            <person name="Kazmierczak K.M."/>
            <person name="Andrzejewski T.M."/>
            <person name="Davidsen T.M."/>
            <person name="Wayne K.J."/>
            <person name="Tettelin H."/>
            <person name="Glass J.I."/>
            <person name="Rusch D."/>
            <person name="Podicherti R."/>
            <person name="Tsui H.-C.T."/>
            <person name="Winkler M.E."/>
        </authorList>
    </citation>
    <scope>NUCLEOTIDE SEQUENCE</scope>
</reference>
<proteinExistence type="predicted"/>
<gene>
    <name evidence="1" type="ORF">METZ01_LOCUS439682</name>
</gene>
<evidence type="ECO:0000313" key="1">
    <source>
        <dbReference type="EMBL" id="SVD86828.1"/>
    </source>
</evidence>
<organism evidence="1">
    <name type="scientific">marine metagenome</name>
    <dbReference type="NCBI Taxonomy" id="408172"/>
    <lineage>
        <taxon>unclassified sequences</taxon>
        <taxon>metagenomes</taxon>
        <taxon>ecological metagenomes</taxon>
    </lineage>
</organism>
<dbReference type="EMBL" id="UINC01178589">
    <property type="protein sequence ID" value="SVD86828.1"/>
    <property type="molecule type" value="Genomic_DNA"/>
</dbReference>
<feature type="non-terminal residue" evidence="1">
    <location>
        <position position="52"/>
    </location>
</feature>
<accession>A0A382YWB3</accession>
<name>A0A382YWB3_9ZZZZ</name>
<dbReference type="AlphaFoldDB" id="A0A382YWB3"/>
<sequence length="52" mass="5666">MKDSVVIDGAAGELSCRLTQLDVSDHQLLGEVARLRQHSSVRMHDHTVAVAL</sequence>
<protein>
    <submittedName>
        <fullName evidence="1">Uncharacterized protein</fullName>
    </submittedName>
</protein>